<protein>
    <recommendedName>
        <fullName evidence="1">Reverse transcriptase Ty1/copia-type domain-containing protein</fullName>
    </recommendedName>
</protein>
<dbReference type="InterPro" id="IPR043502">
    <property type="entry name" value="DNA/RNA_pol_sf"/>
</dbReference>
<dbReference type="CDD" id="cd09272">
    <property type="entry name" value="RNase_HI_RT_Ty1"/>
    <property type="match status" value="1"/>
</dbReference>
<dbReference type="Proteomes" id="UP000829196">
    <property type="component" value="Unassembled WGS sequence"/>
</dbReference>
<proteinExistence type="predicted"/>
<dbReference type="InterPro" id="IPR013103">
    <property type="entry name" value="RVT_2"/>
</dbReference>
<sequence>MVPAPSDKPVLGSKWTFKTKINPDRQLTNYKARLVAQGCSQEFGVNFTETFSPVAKMVTICMLLTVALTNNWSIKQLDISNAFLHGDLHDEVYMRQPKGFEDIQFLKHVCKLRKSIYGLKQSPRQWFHKLTKFLQHLGFQFSTADPSLLIFNRDNIKVFILIYVDDILITGNNTAKMTEILQHLRSKFSLKQLGDISLYLGIQVIKNTSGYFLSQPHYAQNLLQIAGFADCKPSPSPASLRTSRKQDDQPYSDSTLFRKLAGSLQYMSITRPDIAFATNSICQQMHHPRNSDFQALKRLLRYLKGTLSFGLPIKTGSLRLQSYTDADWAADSHDRKSISGFCTFLGPNLISWSVKKHNTVARSSTEAEYRSLSSAMSDVLWIRRLAQDLGIAQTSPTIIHCDNTSAVALANNPIFHARTKHIEIDHHFINGRIQQGNIGIAHISTMDQLADILTKSLPIGRFLHLRSKLTICSQNDQFAGDC</sequence>
<gene>
    <name evidence="2" type="ORF">KFK09_002580</name>
</gene>
<reference evidence="2" key="1">
    <citation type="journal article" date="2022" name="Front. Genet.">
        <title>Chromosome-Scale Assembly of the Dendrobium nobile Genome Provides Insights Into the Molecular Mechanism of the Biosynthesis of the Medicinal Active Ingredient of Dendrobium.</title>
        <authorList>
            <person name="Xu Q."/>
            <person name="Niu S.-C."/>
            <person name="Li K.-L."/>
            <person name="Zheng P.-J."/>
            <person name="Zhang X.-J."/>
            <person name="Jia Y."/>
            <person name="Liu Y."/>
            <person name="Niu Y.-X."/>
            <person name="Yu L.-H."/>
            <person name="Chen D.-F."/>
            <person name="Zhang G.-Q."/>
        </authorList>
    </citation>
    <scope>NUCLEOTIDE SEQUENCE</scope>
    <source>
        <tissue evidence="2">Leaf</tissue>
    </source>
</reference>
<evidence type="ECO:0000259" key="1">
    <source>
        <dbReference type="Pfam" id="PF07727"/>
    </source>
</evidence>
<dbReference type="Pfam" id="PF07727">
    <property type="entry name" value="RVT_2"/>
    <property type="match status" value="1"/>
</dbReference>
<dbReference type="EMBL" id="JAGYWB010000003">
    <property type="protein sequence ID" value="KAI0526984.1"/>
    <property type="molecule type" value="Genomic_DNA"/>
</dbReference>
<feature type="domain" description="Reverse transcriptase Ty1/copia-type" evidence="1">
    <location>
        <begin position="2"/>
        <end position="237"/>
    </location>
</feature>
<name>A0A8T3C216_DENNO</name>
<dbReference type="AlphaFoldDB" id="A0A8T3C216"/>
<dbReference type="PANTHER" id="PTHR11439">
    <property type="entry name" value="GAG-POL-RELATED RETROTRANSPOSON"/>
    <property type="match status" value="1"/>
</dbReference>
<evidence type="ECO:0000313" key="2">
    <source>
        <dbReference type="EMBL" id="KAI0526984.1"/>
    </source>
</evidence>
<dbReference type="InterPro" id="IPR043128">
    <property type="entry name" value="Rev_trsase/Diguanyl_cyclase"/>
</dbReference>
<accession>A0A8T3C216</accession>
<dbReference type="OrthoDB" id="1919845at2759"/>
<dbReference type="SUPFAM" id="SSF56672">
    <property type="entry name" value="DNA/RNA polymerases"/>
    <property type="match status" value="1"/>
</dbReference>
<dbReference type="PANTHER" id="PTHR11439:SF463">
    <property type="entry name" value="REVERSE TRANSCRIPTASE TY1_COPIA-TYPE DOMAIN-CONTAINING PROTEIN"/>
    <property type="match status" value="1"/>
</dbReference>
<dbReference type="Gene3D" id="3.30.70.270">
    <property type="match status" value="1"/>
</dbReference>
<evidence type="ECO:0000313" key="3">
    <source>
        <dbReference type="Proteomes" id="UP000829196"/>
    </source>
</evidence>
<comment type="caution">
    <text evidence="2">The sequence shown here is derived from an EMBL/GenBank/DDBJ whole genome shotgun (WGS) entry which is preliminary data.</text>
</comment>
<keyword evidence="3" id="KW-1185">Reference proteome</keyword>
<organism evidence="2 3">
    <name type="scientific">Dendrobium nobile</name>
    <name type="common">Orchid</name>
    <dbReference type="NCBI Taxonomy" id="94219"/>
    <lineage>
        <taxon>Eukaryota</taxon>
        <taxon>Viridiplantae</taxon>
        <taxon>Streptophyta</taxon>
        <taxon>Embryophyta</taxon>
        <taxon>Tracheophyta</taxon>
        <taxon>Spermatophyta</taxon>
        <taxon>Magnoliopsida</taxon>
        <taxon>Liliopsida</taxon>
        <taxon>Asparagales</taxon>
        <taxon>Orchidaceae</taxon>
        <taxon>Epidendroideae</taxon>
        <taxon>Malaxideae</taxon>
        <taxon>Dendrobiinae</taxon>
        <taxon>Dendrobium</taxon>
    </lineage>
</organism>